<evidence type="ECO:0000313" key="2">
    <source>
        <dbReference type="Proteomes" id="UP000230066"/>
    </source>
</evidence>
<dbReference type="EMBL" id="JXXN02002945">
    <property type="protein sequence ID" value="THD22170.1"/>
    <property type="molecule type" value="Genomic_DNA"/>
</dbReference>
<gene>
    <name evidence="1" type="ORF">D915_007136</name>
</gene>
<sequence length="108" mass="12257">MICIAYVSVQMISSQVGERFSELGSTVTLHKPMRDRIQTIFGLVTRCCPSRADSLLTTLFDISFTFRRMSFVDDSLDTPAPKFDKERKNASMNQCALHFALLNSCLHF</sequence>
<dbReference type="AlphaFoldDB" id="A0A4E0RZ41"/>
<protein>
    <submittedName>
        <fullName evidence="1">Uncharacterized protein</fullName>
    </submittedName>
</protein>
<keyword evidence="2" id="KW-1185">Reference proteome</keyword>
<organism evidence="1 2">
    <name type="scientific">Fasciola hepatica</name>
    <name type="common">Liver fluke</name>
    <dbReference type="NCBI Taxonomy" id="6192"/>
    <lineage>
        <taxon>Eukaryota</taxon>
        <taxon>Metazoa</taxon>
        <taxon>Spiralia</taxon>
        <taxon>Lophotrochozoa</taxon>
        <taxon>Platyhelminthes</taxon>
        <taxon>Trematoda</taxon>
        <taxon>Digenea</taxon>
        <taxon>Plagiorchiida</taxon>
        <taxon>Echinostomata</taxon>
        <taxon>Echinostomatoidea</taxon>
        <taxon>Fasciolidae</taxon>
        <taxon>Fasciola</taxon>
    </lineage>
</organism>
<name>A0A4E0RZ41_FASHE</name>
<proteinExistence type="predicted"/>
<reference evidence="1" key="1">
    <citation type="submission" date="2019-03" db="EMBL/GenBank/DDBJ databases">
        <title>Improved annotation for the trematode Fasciola hepatica.</title>
        <authorList>
            <person name="Choi Y.-J."/>
            <person name="Martin J."/>
            <person name="Mitreva M."/>
        </authorList>
    </citation>
    <scope>NUCLEOTIDE SEQUENCE [LARGE SCALE GENOMIC DNA]</scope>
</reference>
<comment type="caution">
    <text evidence="1">The sequence shown here is derived from an EMBL/GenBank/DDBJ whole genome shotgun (WGS) entry which is preliminary data.</text>
</comment>
<accession>A0A4E0RZ41</accession>
<evidence type="ECO:0000313" key="1">
    <source>
        <dbReference type="EMBL" id="THD22170.1"/>
    </source>
</evidence>
<dbReference type="Proteomes" id="UP000230066">
    <property type="component" value="Unassembled WGS sequence"/>
</dbReference>